<dbReference type="HOGENOM" id="CLU_194672_0_0_3"/>
<dbReference type="KEGG" id="pmf:P9303_26841"/>
<dbReference type="AlphaFoldDB" id="A2CD54"/>
<accession>A2CD54</accession>
<gene>
    <name evidence="1" type="ordered locus">P9303_26841</name>
</gene>
<protein>
    <submittedName>
        <fullName evidence="1">Uncharacterized protein</fullName>
    </submittedName>
</protein>
<name>A2CD54_PROM3</name>
<sequence length="61" mass="6896">MFGLYDTDGILRFTCRDREACMAYVELFDLESDGCSLMPIPEPAVLGFRSQSRSRLARSSN</sequence>
<dbReference type="STRING" id="59922.P9303_26841"/>
<dbReference type="EMBL" id="CP000554">
    <property type="protein sequence ID" value="ABM79414.1"/>
    <property type="molecule type" value="Genomic_DNA"/>
</dbReference>
<evidence type="ECO:0000313" key="2">
    <source>
        <dbReference type="Proteomes" id="UP000002274"/>
    </source>
</evidence>
<dbReference type="Proteomes" id="UP000002274">
    <property type="component" value="Chromosome"/>
</dbReference>
<reference evidence="1 2" key="1">
    <citation type="journal article" date="2007" name="PLoS Genet.">
        <title>Patterns and implications of gene gain and loss in the evolution of Prochlorococcus.</title>
        <authorList>
            <person name="Kettler G.C."/>
            <person name="Martiny A.C."/>
            <person name="Huang K."/>
            <person name="Zucker J."/>
            <person name="Coleman M.L."/>
            <person name="Rodrigue S."/>
            <person name="Chen F."/>
            <person name="Lapidus A."/>
            <person name="Ferriera S."/>
            <person name="Johnson J."/>
            <person name="Steglich C."/>
            <person name="Church G.M."/>
            <person name="Richardson P."/>
            <person name="Chisholm S.W."/>
        </authorList>
    </citation>
    <scope>NUCLEOTIDE SEQUENCE [LARGE SCALE GENOMIC DNA]</scope>
    <source>
        <strain evidence="1 2">MIT 9303</strain>
    </source>
</reference>
<dbReference type="BioCyc" id="PMAR59922:G1G80-2353-MONOMER"/>
<organism evidence="1 2">
    <name type="scientific">Prochlorococcus marinus (strain MIT 9303)</name>
    <dbReference type="NCBI Taxonomy" id="59922"/>
    <lineage>
        <taxon>Bacteria</taxon>
        <taxon>Bacillati</taxon>
        <taxon>Cyanobacteriota</taxon>
        <taxon>Cyanophyceae</taxon>
        <taxon>Synechococcales</taxon>
        <taxon>Prochlorococcaceae</taxon>
        <taxon>Prochlorococcus</taxon>
    </lineage>
</organism>
<evidence type="ECO:0000313" key="1">
    <source>
        <dbReference type="EMBL" id="ABM79414.1"/>
    </source>
</evidence>
<proteinExistence type="predicted"/>